<dbReference type="InterPro" id="IPR037010">
    <property type="entry name" value="VitB12-dep_Met_synth_activ_sf"/>
</dbReference>
<name>A0A1W1EKZ8_9ZZZZ</name>
<dbReference type="GO" id="GO:0008270">
    <property type="term" value="F:zinc ion binding"/>
    <property type="evidence" value="ECO:0007669"/>
    <property type="project" value="InterPro"/>
</dbReference>
<dbReference type="FunFam" id="3.20.20.20:FF:000007">
    <property type="entry name" value="Methionine synthase"/>
    <property type="match status" value="1"/>
</dbReference>
<evidence type="ECO:0000256" key="1">
    <source>
        <dbReference type="ARBA" id="ARBA00001947"/>
    </source>
</evidence>
<comment type="similarity">
    <text evidence="4">Belongs to the vitamin-B12 dependent methionine synthase family.</text>
</comment>
<dbReference type="InterPro" id="IPR003726">
    <property type="entry name" value="HCY_dom"/>
</dbReference>
<dbReference type="SUPFAM" id="SSF52242">
    <property type="entry name" value="Cobalamin (vitamin B12)-binding domain"/>
    <property type="match status" value="1"/>
</dbReference>
<dbReference type="InterPro" id="IPR036594">
    <property type="entry name" value="Meth_synthase_dom"/>
</dbReference>
<keyword evidence="12" id="KW-0677">Repeat</keyword>
<keyword evidence="6 22" id="KW-0489">Methyltransferase</keyword>
<evidence type="ECO:0000256" key="15">
    <source>
        <dbReference type="ARBA" id="ARBA00023285"/>
    </source>
</evidence>
<dbReference type="Gene3D" id="3.40.50.280">
    <property type="entry name" value="Cobalamin-binding domain"/>
    <property type="match status" value="1"/>
</dbReference>
<feature type="domain" description="B12-binding N-terminal" evidence="21">
    <location>
        <begin position="626"/>
        <end position="719"/>
    </location>
</feature>
<feature type="domain" description="Hcy-binding" evidence="17">
    <location>
        <begin position="4"/>
        <end position="311"/>
    </location>
</feature>
<evidence type="ECO:0000259" key="19">
    <source>
        <dbReference type="PROSITE" id="PS50974"/>
    </source>
</evidence>
<dbReference type="InterPro" id="IPR004223">
    <property type="entry name" value="VitB12-dep_Met_synth_activ_dom"/>
</dbReference>
<protein>
    <recommendedName>
        <fullName evidence="5">methionine synthase</fullName>
        <ecNumber evidence="5">2.1.1.13</ecNumber>
    </recommendedName>
    <alternativeName>
        <fullName evidence="16">5-methyltetrahydrofolate--homocysteine methyltransferase</fullName>
    </alternativeName>
</protein>
<evidence type="ECO:0000259" key="20">
    <source>
        <dbReference type="PROSITE" id="PS51332"/>
    </source>
</evidence>
<dbReference type="Pfam" id="PF00809">
    <property type="entry name" value="Pterin_bind"/>
    <property type="match status" value="1"/>
</dbReference>
<dbReference type="GO" id="GO:0050667">
    <property type="term" value="P:homocysteine metabolic process"/>
    <property type="evidence" value="ECO:0007669"/>
    <property type="project" value="TreeGrafter"/>
</dbReference>
<dbReference type="Gene3D" id="1.10.1240.10">
    <property type="entry name" value="Methionine synthase domain"/>
    <property type="match status" value="1"/>
</dbReference>
<dbReference type="InterPro" id="IPR003759">
    <property type="entry name" value="Cbl-bd_cap"/>
</dbReference>
<dbReference type="EC" id="2.1.1.13" evidence="5"/>
<dbReference type="SUPFAM" id="SSF51717">
    <property type="entry name" value="Dihydropteroate synthetase-like"/>
    <property type="match status" value="1"/>
</dbReference>
<evidence type="ECO:0000256" key="11">
    <source>
        <dbReference type="ARBA" id="ARBA00022723"/>
    </source>
</evidence>
<dbReference type="Pfam" id="PF02965">
    <property type="entry name" value="Met_synt_B12"/>
    <property type="match status" value="1"/>
</dbReference>
<dbReference type="Pfam" id="PF02607">
    <property type="entry name" value="B12-binding_2"/>
    <property type="match status" value="1"/>
</dbReference>
<dbReference type="PROSITE" id="PS50970">
    <property type="entry name" value="HCY"/>
    <property type="match status" value="1"/>
</dbReference>
<evidence type="ECO:0000256" key="4">
    <source>
        <dbReference type="ARBA" id="ARBA00010398"/>
    </source>
</evidence>
<dbReference type="InterPro" id="IPR036724">
    <property type="entry name" value="Cobalamin-bd_sf"/>
</dbReference>
<keyword evidence="13" id="KW-0862">Zinc</keyword>
<dbReference type="Gene3D" id="3.20.20.330">
    <property type="entry name" value="Homocysteine-binding-like domain"/>
    <property type="match status" value="1"/>
</dbReference>
<dbReference type="PIRSF" id="PIRSF000381">
    <property type="entry name" value="MetH"/>
    <property type="match status" value="1"/>
</dbReference>
<dbReference type="SMART" id="SM01018">
    <property type="entry name" value="B12-binding_2"/>
    <property type="match status" value="1"/>
</dbReference>
<dbReference type="AlphaFoldDB" id="A0A1W1EKZ8"/>
<evidence type="ECO:0000313" key="22">
    <source>
        <dbReference type="EMBL" id="SHO81517.1"/>
    </source>
</evidence>
<dbReference type="InterPro" id="IPR050554">
    <property type="entry name" value="Met_Synthase/Corrinoid"/>
</dbReference>
<dbReference type="FunFam" id="3.20.20.330:FF:000001">
    <property type="entry name" value="Methionine synthase"/>
    <property type="match status" value="1"/>
</dbReference>
<dbReference type="GO" id="GO:0032259">
    <property type="term" value="P:methylation"/>
    <property type="evidence" value="ECO:0007669"/>
    <property type="project" value="UniProtKB-KW"/>
</dbReference>
<comment type="pathway">
    <text evidence="3">Amino-acid biosynthesis; L-methionine biosynthesis via de novo pathway; L-methionine from L-homocysteine (MetH route): step 1/1.</text>
</comment>
<dbReference type="PANTHER" id="PTHR45833">
    <property type="entry name" value="METHIONINE SYNTHASE"/>
    <property type="match status" value="1"/>
</dbReference>
<dbReference type="PROSITE" id="PS51332">
    <property type="entry name" value="B12_BINDING"/>
    <property type="match status" value="1"/>
</dbReference>
<dbReference type="GO" id="GO:0008705">
    <property type="term" value="F:methionine synthase activity"/>
    <property type="evidence" value="ECO:0007669"/>
    <property type="project" value="UniProtKB-EC"/>
</dbReference>
<evidence type="ECO:0000256" key="16">
    <source>
        <dbReference type="ARBA" id="ARBA00031040"/>
    </source>
</evidence>
<evidence type="ECO:0000259" key="18">
    <source>
        <dbReference type="PROSITE" id="PS50972"/>
    </source>
</evidence>
<reference evidence="22" key="1">
    <citation type="submission" date="2016-10" db="EMBL/GenBank/DDBJ databases">
        <authorList>
            <person name="de Groot N.N."/>
        </authorList>
    </citation>
    <scope>NUCLEOTIDE SEQUENCE</scope>
</reference>
<feature type="domain" description="B12-binding" evidence="20">
    <location>
        <begin position="719"/>
        <end position="854"/>
    </location>
</feature>
<sequence>MSIKQEIEDRIKNEVLVIDGAMGTQIQSLDIPKSAWIDDKGLEQEGCNELLNATAPDLISTIHDNYASSGADLIKTNTFGSMGWVLDEYDMSHRAYELTLKGTQIVREICDKFIANGDKKYVLGSIGPGTKLPSLKHIHYDEMYKDYKEMALGLIDGGVDVYLLETCQDPLQIKSAINALSDANKEREVDIPIMVSVTIELSGTMLIGTDASTIVTILEPYDILSLGFNCGTGPQQVKKHIATLSELWNRPISVHSNAGLPQNRGGVAYYPMGADEFQKEQSTFMDFDGVCFLGGCCGTTPEHITALKKATQNITPKPPTGKIEPSIASLFNSVELFQKPAPLLIGERSNSTGSKAFRELIIKADYEGTLIVGQQQVRAGAHVLDVNVEFAGRDGAVDMKEVISLYNQNISIPLMPDATRVNTMEEALKSIGGKAIINSVNLEDGEGKLDEICILAKKYGSALVCLTIDEVGMAKTKDDKVRIASRIYDLCVNRHGIKPSNLIFDMLTFTVGSGDLEYRRAGIETLEAIRELHIKYPEVGSTLGLSNISFGLAKNARIYLNSVFLHHCVEAGMTSVIINVQHIIPLSKMKKEDRDICEELLFNPDDSTLFRFIEHFSEVTIDDDASDEEYKKLSGEEKIGYLLKEGDRERMIPLVEELRTSIKPDRIVNEILIDTMKEIGELFGSGQMQLPFVLQSAETMKATVDYLNPYLEKKEKKTETSMVIGTVKGDVHDVGKNLVDIILSNNGFKIHNIGIKVQLEDFLETLKNENADAIGMSGLLVKSTQVMKDNLQEMQKQGIKIPVLLGGAALTKSFVDEYCRPNYDGAIFYCRDAFDGVIAMSRIEKYNEDPSVGLDEKLAGDLKQVEKPKKKKKIIIPPFEEIKMPDRRVEIPTPPFWGRRVLQKADLDIDMIYNWVNTRSVFKMHWGYKSKGMSKEAYQKQLDTIVYPAYERLKREFKAKDLFDPTIIYGYYPCRSDDRDLYLFDESRGWNIDENASRENFEDIKHLATTKFSFPRQGRKPYRALSDFFRHDRDDVIALSCVSAGAKFSEYEKELYSEGKYLEYNMVHGLSVELAEALAEVMHKQVRLDLGITAKDEGTSLRDVRMNRYQGSRYSFGYAACPDLEASRELFDVLKPEDFGIELSETFQIHPEQSTTALVVHHKNATYYSV</sequence>
<dbReference type="SUPFAM" id="SSF82282">
    <property type="entry name" value="Homocysteine S-methyltransferase"/>
    <property type="match status" value="1"/>
</dbReference>
<dbReference type="InterPro" id="IPR000489">
    <property type="entry name" value="Pterin-binding_dom"/>
</dbReference>
<dbReference type="Pfam" id="PF02574">
    <property type="entry name" value="S-methyl_trans"/>
    <property type="match status" value="1"/>
</dbReference>
<dbReference type="PANTHER" id="PTHR45833:SF1">
    <property type="entry name" value="METHIONINE SYNTHASE"/>
    <property type="match status" value="1"/>
</dbReference>
<dbReference type="InterPro" id="IPR011822">
    <property type="entry name" value="MetH"/>
</dbReference>
<evidence type="ECO:0000259" key="21">
    <source>
        <dbReference type="PROSITE" id="PS51337"/>
    </source>
</evidence>
<dbReference type="GO" id="GO:0046653">
    <property type="term" value="P:tetrahydrofolate metabolic process"/>
    <property type="evidence" value="ECO:0007669"/>
    <property type="project" value="TreeGrafter"/>
</dbReference>
<keyword evidence="11" id="KW-0479">Metal-binding</keyword>
<dbReference type="SUPFAM" id="SSF56507">
    <property type="entry name" value="Methionine synthase activation domain-like"/>
    <property type="match status" value="1"/>
</dbReference>
<dbReference type="InterPro" id="IPR006158">
    <property type="entry name" value="Cobalamin-bd"/>
</dbReference>
<evidence type="ECO:0000256" key="5">
    <source>
        <dbReference type="ARBA" id="ARBA00012032"/>
    </source>
</evidence>
<organism evidence="22">
    <name type="scientific">hydrothermal vent metagenome</name>
    <dbReference type="NCBI Taxonomy" id="652676"/>
    <lineage>
        <taxon>unclassified sequences</taxon>
        <taxon>metagenomes</taxon>
        <taxon>ecological metagenomes</taxon>
    </lineage>
</organism>
<dbReference type="Pfam" id="PF02310">
    <property type="entry name" value="B12-binding"/>
    <property type="match status" value="1"/>
</dbReference>
<evidence type="ECO:0000256" key="6">
    <source>
        <dbReference type="ARBA" id="ARBA00022603"/>
    </source>
</evidence>
<evidence type="ECO:0000256" key="3">
    <source>
        <dbReference type="ARBA" id="ARBA00005178"/>
    </source>
</evidence>
<dbReference type="GO" id="GO:0005829">
    <property type="term" value="C:cytosol"/>
    <property type="evidence" value="ECO:0007669"/>
    <property type="project" value="TreeGrafter"/>
</dbReference>
<keyword evidence="9 22" id="KW-0808">Transferase</keyword>
<dbReference type="PROSITE" id="PS50974">
    <property type="entry name" value="ADOMET_ACTIVATION"/>
    <property type="match status" value="1"/>
</dbReference>
<evidence type="ECO:0000256" key="7">
    <source>
        <dbReference type="ARBA" id="ARBA00022605"/>
    </source>
</evidence>
<dbReference type="EMBL" id="FRYL01000041">
    <property type="protein sequence ID" value="SHO81517.1"/>
    <property type="molecule type" value="Genomic_DNA"/>
</dbReference>
<evidence type="ECO:0000256" key="10">
    <source>
        <dbReference type="ARBA" id="ARBA00022691"/>
    </source>
</evidence>
<evidence type="ECO:0000256" key="8">
    <source>
        <dbReference type="ARBA" id="ARBA00022628"/>
    </source>
</evidence>
<evidence type="ECO:0000256" key="9">
    <source>
        <dbReference type="ARBA" id="ARBA00022679"/>
    </source>
</evidence>
<feature type="domain" description="Pterin-binding" evidence="18">
    <location>
        <begin position="342"/>
        <end position="602"/>
    </location>
</feature>
<keyword evidence="10" id="KW-0949">S-adenosyl-L-methionine</keyword>
<dbReference type="SUPFAM" id="SSF47644">
    <property type="entry name" value="Methionine synthase domain"/>
    <property type="match status" value="1"/>
</dbReference>
<keyword evidence="8" id="KW-0846">Cobalamin</keyword>
<evidence type="ECO:0000256" key="14">
    <source>
        <dbReference type="ARBA" id="ARBA00023167"/>
    </source>
</evidence>
<dbReference type="InterPro" id="IPR011005">
    <property type="entry name" value="Dihydropteroate_synth-like_sf"/>
</dbReference>
<comment type="cofactor">
    <cofactor evidence="1">
        <name>Zn(2+)</name>
        <dbReference type="ChEBI" id="CHEBI:29105"/>
    </cofactor>
</comment>
<dbReference type="UniPathway" id="UPA00051">
    <property type="reaction ID" value="UER00081"/>
</dbReference>
<evidence type="ECO:0000256" key="13">
    <source>
        <dbReference type="ARBA" id="ARBA00022833"/>
    </source>
</evidence>
<feature type="domain" description="AdoMet activation" evidence="19">
    <location>
        <begin position="866"/>
        <end position="1170"/>
    </location>
</feature>
<accession>A0A1W1EKZ8</accession>
<evidence type="ECO:0000256" key="2">
    <source>
        <dbReference type="ARBA" id="ARBA00001956"/>
    </source>
</evidence>
<keyword evidence="15" id="KW-0170">Cobalt</keyword>
<dbReference type="InterPro" id="IPR036589">
    <property type="entry name" value="HCY_dom_sf"/>
</dbReference>
<evidence type="ECO:0000256" key="12">
    <source>
        <dbReference type="ARBA" id="ARBA00022737"/>
    </source>
</evidence>
<comment type="cofactor">
    <cofactor evidence="2">
        <name>methylcob(III)alamin</name>
        <dbReference type="ChEBI" id="CHEBI:28115"/>
    </cofactor>
</comment>
<dbReference type="Gene3D" id="3.10.196.10">
    <property type="entry name" value="Vitamin B12-dependent methionine synthase, activation domain"/>
    <property type="match status" value="1"/>
</dbReference>
<dbReference type="PROSITE" id="PS50972">
    <property type="entry name" value="PTERIN_BINDING"/>
    <property type="match status" value="1"/>
</dbReference>
<dbReference type="NCBIfam" id="TIGR02082">
    <property type="entry name" value="metH"/>
    <property type="match status" value="1"/>
</dbReference>
<dbReference type="PROSITE" id="PS51337">
    <property type="entry name" value="B12_BINDING_NTER"/>
    <property type="match status" value="1"/>
</dbReference>
<gene>
    <name evidence="22" type="ORF">MNB_SV-15-1095</name>
</gene>
<dbReference type="GO" id="GO:0031419">
    <property type="term" value="F:cobalamin binding"/>
    <property type="evidence" value="ECO:0007669"/>
    <property type="project" value="UniProtKB-KW"/>
</dbReference>
<keyword evidence="7" id="KW-0028">Amino-acid biosynthesis</keyword>
<keyword evidence="14" id="KW-0486">Methionine biosynthesis</keyword>
<dbReference type="Gene3D" id="3.20.20.20">
    <property type="entry name" value="Dihydropteroate synthase-like"/>
    <property type="match status" value="1"/>
</dbReference>
<proteinExistence type="inferred from homology"/>
<evidence type="ECO:0000259" key="17">
    <source>
        <dbReference type="PROSITE" id="PS50970"/>
    </source>
</evidence>